<dbReference type="SUPFAM" id="SSF63829">
    <property type="entry name" value="Calcium-dependent phosphotriesterase"/>
    <property type="match status" value="3"/>
</dbReference>
<accession>A0A4Q7N2I3</accession>
<dbReference type="SUPFAM" id="SSF55874">
    <property type="entry name" value="ATPase domain of HSP90 chaperone/DNA topoisomerase II/histidine kinase"/>
    <property type="match status" value="1"/>
</dbReference>
<dbReference type="FunFam" id="2.60.40.10:FF:000791">
    <property type="entry name" value="Two-component system sensor histidine kinase/response regulator"/>
    <property type="match status" value="1"/>
</dbReference>
<organism evidence="12 13">
    <name type="scientific">Pseudobacter ginsenosidimutans</name>
    <dbReference type="NCBI Taxonomy" id="661488"/>
    <lineage>
        <taxon>Bacteria</taxon>
        <taxon>Pseudomonadati</taxon>
        <taxon>Bacteroidota</taxon>
        <taxon>Chitinophagia</taxon>
        <taxon>Chitinophagales</taxon>
        <taxon>Chitinophagaceae</taxon>
        <taxon>Pseudobacter</taxon>
    </lineage>
</organism>
<dbReference type="InterPro" id="IPR011110">
    <property type="entry name" value="Reg_prop"/>
</dbReference>
<dbReference type="Gene3D" id="3.40.50.2300">
    <property type="match status" value="1"/>
</dbReference>
<evidence type="ECO:0000256" key="7">
    <source>
        <dbReference type="SAM" id="Phobius"/>
    </source>
</evidence>
<feature type="domain" description="Histidine kinase" evidence="10">
    <location>
        <begin position="824"/>
        <end position="1040"/>
    </location>
</feature>
<evidence type="ECO:0000259" key="10">
    <source>
        <dbReference type="PROSITE" id="PS50109"/>
    </source>
</evidence>
<evidence type="ECO:0000259" key="11">
    <source>
        <dbReference type="PROSITE" id="PS50110"/>
    </source>
</evidence>
<reference evidence="12 13" key="1">
    <citation type="submission" date="2019-02" db="EMBL/GenBank/DDBJ databases">
        <title>Genomic Encyclopedia of Type Strains, Phase IV (KMG-IV): sequencing the most valuable type-strain genomes for metagenomic binning, comparative biology and taxonomic classification.</title>
        <authorList>
            <person name="Goeker M."/>
        </authorList>
    </citation>
    <scope>NUCLEOTIDE SEQUENCE [LARGE SCALE GENOMIC DNA]</scope>
    <source>
        <strain evidence="12 13">DSM 18116</strain>
    </source>
</reference>
<comment type="caution">
    <text evidence="12">The sequence shown here is derived from an EMBL/GenBank/DDBJ whole genome shotgun (WGS) entry which is preliminary data.</text>
</comment>
<dbReference type="SUPFAM" id="SSF52172">
    <property type="entry name" value="CheY-like"/>
    <property type="match status" value="1"/>
</dbReference>
<comment type="catalytic activity">
    <reaction evidence="1">
        <text>ATP + protein L-histidine = ADP + protein N-phospho-L-histidine.</text>
        <dbReference type="EC" id="2.7.13.3"/>
    </reaction>
</comment>
<dbReference type="EC" id="2.7.13.3" evidence="2"/>
<dbReference type="InterPro" id="IPR005467">
    <property type="entry name" value="His_kinase_dom"/>
</dbReference>
<dbReference type="Pfam" id="PF07495">
    <property type="entry name" value="Y_Y_Y"/>
    <property type="match status" value="1"/>
</dbReference>
<dbReference type="PROSITE" id="PS50109">
    <property type="entry name" value="HIS_KIN"/>
    <property type="match status" value="1"/>
</dbReference>
<keyword evidence="13" id="KW-1185">Reference proteome</keyword>
<dbReference type="InterPro" id="IPR011123">
    <property type="entry name" value="Y_Y_Y"/>
</dbReference>
<feature type="chain" id="PRO_5020709561" description="histidine kinase" evidence="8">
    <location>
        <begin position="26"/>
        <end position="1325"/>
    </location>
</feature>
<evidence type="ECO:0000256" key="6">
    <source>
        <dbReference type="PROSITE-ProRule" id="PRU00169"/>
    </source>
</evidence>
<dbReference type="SMART" id="SM00388">
    <property type="entry name" value="HisKA"/>
    <property type="match status" value="1"/>
</dbReference>
<feature type="modified residue" description="4-aspartylphosphate" evidence="6">
    <location>
        <position position="1122"/>
    </location>
</feature>
<keyword evidence="7" id="KW-0812">Transmembrane</keyword>
<dbReference type="InterPro" id="IPR003594">
    <property type="entry name" value="HATPase_dom"/>
</dbReference>
<dbReference type="SUPFAM" id="SSF46689">
    <property type="entry name" value="Homeodomain-like"/>
    <property type="match status" value="1"/>
</dbReference>
<keyword evidence="8" id="KW-0732">Signal</keyword>
<evidence type="ECO:0000313" key="12">
    <source>
        <dbReference type="EMBL" id="RZS74185.1"/>
    </source>
</evidence>
<dbReference type="OrthoDB" id="9809670at2"/>
<dbReference type="Pfam" id="PF07494">
    <property type="entry name" value="Reg_prop"/>
    <property type="match status" value="5"/>
</dbReference>
<dbReference type="InterPro" id="IPR004358">
    <property type="entry name" value="Sig_transdc_His_kin-like_C"/>
</dbReference>
<protein>
    <recommendedName>
        <fullName evidence="2">histidine kinase</fullName>
        <ecNumber evidence="2">2.7.13.3</ecNumber>
    </recommendedName>
</protein>
<dbReference type="CDD" id="cd00082">
    <property type="entry name" value="HisKA"/>
    <property type="match status" value="1"/>
</dbReference>
<evidence type="ECO:0000256" key="3">
    <source>
        <dbReference type="ARBA" id="ARBA00022553"/>
    </source>
</evidence>
<evidence type="ECO:0000256" key="2">
    <source>
        <dbReference type="ARBA" id="ARBA00012438"/>
    </source>
</evidence>
<dbReference type="Gene3D" id="3.30.565.10">
    <property type="entry name" value="Histidine kinase-like ATPase, C-terminal domain"/>
    <property type="match status" value="1"/>
</dbReference>
<dbReference type="Gene3D" id="2.60.40.10">
    <property type="entry name" value="Immunoglobulins"/>
    <property type="match status" value="1"/>
</dbReference>
<dbReference type="InterPro" id="IPR036890">
    <property type="entry name" value="HATPase_C_sf"/>
</dbReference>
<dbReference type="Pfam" id="PF00072">
    <property type="entry name" value="Response_reg"/>
    <property type="match status" value="1"/>
</dbReference>
<dbReference type="FunFam" id="1.10.287.130:FF:000045">
    <property type="entry name" value="Two-component system sensor histidine kinase/response regulator"/>
    <property type="match status" value="1"/>
</dbReference>
<sequence length="1325" mass="151854">MLSHFTIRMLVLLLLSCTVQSGAHAQSYYFRNYQAGNGISSNTITTILQDKKGFMWFGTRNGLNRFDGNSFRIFKHDPHDSTSIGSNSVLSLYEDDQEQLWIGTYKGIYRYNPKEDRFYFFDQLPAGEVRYIKADNEQQVWIICDFHLYKYNPSNRSLQKFDSGSAQELVLTLSEQGDCWTANSNGQIKKYNTGKKEFITYELPVKQPYTNIQDIYPFNDSLVLFGTMDKVYLFNIHTRTQQDVFTASGKKGVIQLHKIIRQSPTTWWLGTETGIYIYDLYKGITNLVQKEYGNPYSITDNVIYSFCQDKEGGTWVGTFFGGINYFSQQTNRFQKYFPHNGPDRLGGNLVHEICQDEKQNIWIGTEDAGLHKLDPRTGAIKQFLPNSGSGSISYQNIHGLVACGNELWIGTYEHGLDVMDLRTEKVVRHYKAGDAPNQLHSNFIVTLYKTRKNEVLVGTWTGLLKYNRATDDFTTIPGFNTQVQGITEDDQGTIWFCSYGNGVYFYNPANNQSGNLRFDPNNSNSLCNNYVNSLYRDSRGHFWFCTENGLCSYDPRTRQFRRYDNLPDQVFRVLEDDNGLLWVSTSRGLFNMDSHGENGKLYTTAQGLLSDQFNYNSGYKAPDGTMYFGSVKGMISFNPAHFKSPSFVPPVYITHLQVNNKDQLVNRDGSSLPQSILYTEEITLPYDRSTLSLDVAALSYSMPGTNEYMYKMQGLDKDWIQMQSNRRIYYTKLSPGKYLFRVKGSAAGDVWNPKETTLRIHILPPWWASWWAYALYALTGAGILFIILRYYHIAVKEKNKRMIDTLEMEKEREIYNAKIEFFTNIAHEIRTPLTLIKLPLDKLMRTNTHNASLTESLDMMKKNTNRLIDLTDQLLDFRKAEANKFSLNFIRTDISDVLKELFHAFKPIAEEKKLQLKLEMPRMPLQAYVDTEAFRKIMSNLLNNAIKYAAGSVTVRLKPFNSNDQVFNIEIRNDGHLIPYELKEKIFEPFYRLKENEKQPGTGIGLPLSRSLAELHKGILDLQQPDGAFNVFLLSIPIHQEHEIDLQDYETIETEHTTAEEESSLKDSDPGKLHLLLVEDNKEILSFLKNELQAAYTISRAGNGEEALEVLNRENIHLVISDIMMPVMDGIELCKKIKTDLQFSHIPIILLTAKNTMTSRIEGLEVGADAYIEKPFAFEHLQAQISNLLSNRNTLKEYFARTPLTHIKGIASSKADKEFLEQLHTVINAHITDTELDVDKLSRLMNMSRTSFYRKIKALSDLTPNELINLSRLKLAAELLAEGSYKINEVAGMVGYSINSNFSRDFSKQFGKTPSQYLAELGKKV</sequence>
<dbReference type="InterPro" id="IPR009057">
    <property type="entry name" value="Homeodomain-like_sf"/>
</dbReference>
<evidence type="ECO:0000259" key="9">
    <source>
        <dbReference type="PROSITE" id="PS01124"/>
    </source>
</evidence>
<name>A0A4Q7N2I3_9BACT</name>
<feature type="domain" description="HTH araC/xylS-type" evidence="9">
    <location>
        <begin position="1221"/>
        <end position="1320"/>
    </location>
</feature>
<dbReference type="Gene3D" id="1.10.10.60">
    <property type="entry name" value="Homeodomain-like"/>
    <property type="match status" value="1"/>
</dbReference>
<dbReference type="SMART" id="SM00342">
    <property type="entry name" value="HTH_ARAC"/>
    <property type="match status" value="1"/>
</dbReference>
<dbReference type="GO" id="GO:0000155">
    <property type="term" value="F:phosphorelay sensor kinase activity"/>
    <property type="evidence" value="ECO:0007669"/>
    <property type="project" value="InterPro"/>
</dbReference>
<dbReference type="Gene3D" id="1.10.287.130">
    <property type="match status" value="1"/>
</dbReference>
<dbReference type="Pfam" id="PF00512">
    <property type="entry name" value="HisKA"/>
    <property type="match status" value="1"/>
</dbReference>
<dbReference type="PROSITE" id="PS01124">
    <property type="entry name" value="HTH_ARAC_FAMILY_2"/>
    <property type="match status" value="1"/>
</dbReference>
<evidence type="ECO:0000256" key="1">
    <source>
        <dbReference type="ARBA" id="ARBA00000085"/>
    </source>
</evidence>
<evidence type="ECO:0000256" key="5">
    <source>
        <dbReference type="ARBA" id="ARBA00023163"/>
    </source>
</evidence>
<dbReference type="EMBL" id="SGXA01000001">
    <property type="protein sequence ID" value="RZS74185.1"/>
    <property type="molecule type" value="Genomic_DNA"/>
</dbReference>
<keyword evidence="7" id="KW-0472">Membrane</keyword>
<dbReference type="CDD" id="cd17574">
    <property type="entry name" value="REC_OmpR"/>
    <property type="match status" value="1"/>
</dbReference>
<dbReference type="InterPro" id="IPR018060">
    <property type="entry name" value="HTH_AraC"/>
</dbReference>
<dbReference type="SMART" id="SM00448">
    <property type="entry name" value="REC"/>
    <property type="match status" value="1"/>
</dbReference>
<gene>
    <name evidence="12" type="ORF">EV199_0029</name>
</gene>
<dbReference type="SUPFAM" id="SSF50998">
    <property type="entry name" value="Quinoprotein alcohol dehydrogenase-like"/>
    <property type="match status" value="1"/>
</dbReference>
<feature type="transmembrane region" description="Helical" evidence="7">
    <location>
        <begin position="770"/>
        <end position="791"/>
    </location>
</feature>
<dbReference type="GO" id="GO:0043565">
    <property type="term" value="F:sequence-specific DNA binding"/>
    <property type="evidence" value="ECO:0007669"/>
    <property type="project" value="InterPro"/>
</dbReference>
<dbReference type="FunFam" id="3.40.50.2300:FF:000138">
    <property type="entry name" value="Two-component system sensor histidine kinase/response regulator"/>
    <property type="match status" value="1"/>
</dbReference>
<dbReference type="InterPro" id="IPR011006">
    <property type="entry name" value="CheY-like_superfamily"/>
</dbReference>
<keyword evidence="7" id="KW-1133">Transmembrane helix</keyword>
<dbReference type="InterPro" id="IPR036097">
    <property type="entry name" value="HisK_dim/P_sf"/>
</dbReference>
<dbReference type="SUPFAM" id="SSF47384">
    <property type="entry name" value="Homodimeric domain of signal transducing histidine kinase"/>
    <property type="match status" value="1"/>
</dbReference>
<dbReference type="CDD" id="cd00075">
    <property type="entry name" value="HATPase"/>
    <property type="match status" value="1"/>
</dbReference>
<dbReference type="InterPro" id="IPR013783">
    <property type="entry name" value="Ig-like_fold"/>
</dbReference>
<keyword evidence="3 6" id="KW-0597">Phosphoprotein</keyword>
<dbReference type="InterPro" id="IPR011047">
    <property type="entry name" value="Quinoprotein_ADH-like_sf"/>
</dbReference>
<dbReference type="Pfam" id="PF02518">
    <property type="entry name" value="HATPase_c"/>
    <property type="match status" value="1"/>
</dbReference>
<dbReference type="Gene3D" id="2.130.10.10">
    <property type="entry name" value="YVTN repeat-like/Quinoprotein amine dehydrogenase"/>
    <property type="match status" value="2"/>
</dbReference>
<evidence type="ECO:0000256" key="8">
    <source>
        <dbReference type="SAM" id="SignalP"/>
    </source>
</evidence>
<dbReference type="InterPro" id="IPR003661">
    <property type="entry name" value="HisK_dim/P_dom"/>
</dbReference>
<dbReference type="GO" id="GO:0003700">
    <property type="term" value="F:DNA-binding transcription factor activity"/>
    <property type="evidence" value="ECO:0007669"/>
    <property type="project" value="InterPro"/>
</dbReference>
<keyword evidence="5" id="KW-0804">Transcription</keyword>
<proteinExistence type="predicted"/>
<evidence type="ECO:0000256" key="4">
    <source>
        <dbReference type="ARBA" id="ARBA00023015"/>
    </source>
</evidence>
<keyword evidence="4" id="KW-0805">Transcription regulation</keyword>
<dbReference type="PANTHER" id="PTHR43547:SF2">
    <property type="entry name" value="HYBRID SIGNAL TRANSDUCTION HISTIDINE KINASE C"/>
    <property type="match status" value="1"/>
</dbReference>
<dbReference type="PRINTS" id="PR00344">
    <property type="entry name" value="BCTRLSENSOR"/>
</dbReference>
<dbReference type="PROSITE" id="PS50110">
    <property type="entry name" value="RESPONSE_REGULATORY"/>
    <property type="match status" value="1"/>
</dbReference>
<dbReference type="PANTHER" id="PTHR43547">
    <property type="entry name" value="TWO-COMPONENT HISTIDINE KINASE"/>
    <property type="match status" value="1"/>
</dbReference>
<feature type="domain" description="Response regulatory" evidence="11">
    <location>
        <begin position="1074"/>
        <end position="1189"/>
    </location>
</feature>
<feature type="signal peptide" evidence="8">
    <location>
        <begin position="1"/>
        <end position="25"/>
    </location>
</feature>
<dbReference type="SMART" id="SM00387">
    <property type="entry name" value="HATPase_c"/>
    <property type="match status" value="1"/>
</dbReference>
<dbReference type="Pfam" id="PF12833">
    <property type="entry name" value="HTH_18"/>
    <property type="match status" value="1"/>
</dbReference>
<evidence type="ECO:0000313" key="13">
    <source>
        <dbReference type="Proteomes" id="UP000293874"/>
    </source>
</evidence>
<dbReference type="InterPro" id="IPR001789">
    <property type="entry name" value="Sig_transdc_resp-reg_receiver"/>
</dbReference>
<dbReference type="Proteomes" id="UP000293874">
    <property type="component" value="Unassembled WGS sequence"/>
</dbReference>
<dbReference type="InterPro" id="IPR015943">
    <property type="entry name" value="WD40/YVTN_repeat-like_dom_sf"/>
</dbReference>